<evidence type="ECO:0008006" key="2">
    <source>
        <dbReference type="Google" id="ProtNLM"/>
    </source>
</evidence>
<sequence>MSSVLKSICAWCQKDLGDKDGEGVEGISHGICEDCLQVELAKETGTEEHQCNQQPDVRNTA</sequence>
<comment type="caution">
    <text evidence="1">The sequence shown here is derived from an EMBL/GenBank/DDBJ whole genome shotgun (WGS) entry which is preliminary data.</text>
</comment>
<proteinExistence type="predicted"/>
<gene>
    <name evidence="1" type="ORF">LCGC14_1705880</name>
</gene>
<dbReference type="AlphaFoldDB" id="A0A0F9I489"/>
<organism evidence="1">
    <name type="scientific">marine sediment metagenome</name>
    <dbReference type="NCBI Taxonomy" id="412755"/>
    <lineage>
        <taxon>unclassified sequences</taxon>
        <taxon>metagenomes</taxon>
        <taxon>ecological metagenomes</taxon>
    </lineage>
</organism>
<accession>A0A0F9I489</accession>
<name>A0A0F9I489_9ZZZZ</name>
<protein>
    <recommendedName>
        <fullName evidence="2">ClpX-type ZB domain-containing protein</fullName>
    </recommendedName>
</protein>
<dbReference type="EMBL" id="LAZR01015140">
    <property type="protein sequence ID" value="KKM14459.1"/>
    <property type="molecule type" value="Genomic_DNA"/>
</dbReference>
<evidence type="ECO:0000313" key="1">
    <source>
        <dbReference type="EMBL" id="KKM14459.1"/>
    </source>
</evidence>
<reference evidence="1" key="1">
    <citation type="journal article" date="2015" name="Nature">
        <title>Complex archaea that bridge the gap between prokaryotes and eukaryotes.</title>
        <authorList>
            <person name="Spang A."/>
            <person name="Saw J.H."/>
            <person name="Jorgensen S.L."/>
            <person name="Zaremba-Niedzwiedzka K."/>
            <person name="Martijn J."/>
            <person name="Lind A.E."/>
            <person name="van Eijk R."/>
            <person name="Schleper C."/>
            <person name="Guy L."/>
            <person name="Ettema T.J."/>
        </authorList>
    </citation>
    <scope>NUCLEOTIDE SEQUENCE</scope>
</reference>